<evidence type="ECO:0000313" key="3">
    <source>
        <dbReference type="Proteomes" id="UP001458880"/>
    </source>
</evidence>
<dbReference type="PANTHER" id="PTHR37984:SF15">
    <property type="entry name" value="INTEGRASE CATALYTIC DOMAIN-CONTAINING PROTEIN"/>
    <property type="match status" value="1"/>
</dbReference>
<dbReference type="AlphaFoldDB" id="A0AAW1K5F8"/>
<dbReference type="GO" id="GO:0003676">
    <property type="term" value="F:nucleic acid binding"/>
    <property type="evidence" value="ECO:0007669"/>
    <property type="project" value="InterPro"/>
</dbReference>
<organism evidence="2 3">
    <name type="scientific">Popillia japonica</name>
    <name type="common">Japanese beetle</name>
    <dbReference type="NCBI Taxonomy" id="7064"/>
    <lineage>
        <taxon>Eukaryota</taxon>
        <taxon>Metazoa</taxon>
        <taxon>Ecdysozoa</taxon>
        <taxon>Arthropoda</taxon>
        <taxon>Hexapoda</taxon>
        <taxon>Insecta</taxon>
        <taxon>Pterygota</taxon>
        <taxon>Neoptera</taxon>
        <taxon>Endopterygota</taxon>
        <taxon>Coleoptera</taxon>
        <taxon>Polyphaga</taxon>
        <taxon>Scarabaeiformia</taxon>
        <taxon>Scarabaeidae</taxon>
        <taxon>Rutelinae</taxon>
        <taxon>Popillia</taxon>
    </lineage>
</organism>
<dbReference type="InterPro" id="IPR001584">
    <property type="entry name" value="Integrase_cat-core"/>
</dbReference>
<dbReference type="SUPFAM" id="SSF53098">
    <property type="entry name" value="Ribonuclease H-like"/>
    <property type="match status" value="1"/>
</dbReference>
<dbReference type="GO" id="GO:0015074">
    <property type="term" value="P:DNA integration"/>
    <property type="evidence" value="ECO:0007669"/>
    <property type="project" value="InterPro"/>
</dbReference>
<dbReference type="PROSITE" id="PS50994">
    <property type="entry name" value="INTEGRASE"/>
    <property type="match status" value="1"/>
</dbReference>
<reference evidence="2 3" key="1">
    <citation type="journal article" date="2024" name="BMC Genomics">
        <title>De novo assembly and annotation of Popillia japonica's genome with initial clues to its potential as an invasive pest.</title>
        <authorList>
            <person name="Cucini C."/>
            <person name="Boschi S."/>
            <person name="Funari R."/>
            <person name="Cardaioli E."/>
            <person name="Iannotti N."/>
            <person name="Marturano G."/>
            <person name="Paoli F."/>
            <person name="Bruttini M."/>
            <person name="Carapelli A."/>
            <person name="Frati F."/>
            <person name="Nardi F."/>
        </authorList>
    </citation>
    <scope>NUCLEOTIDE SEQUENCE [LARGE SCALE GENOMIC DNA]</scope>
    <source>
        <strain evidence="2">DMR45628</strain>
    </source>
</reference>
<dbReference type="EMBL" id="JASPKY010000255">
    <property type="protein sequence ID" value="KAK9712914.1"/>
    <property type="molecule type" value="Genomic_DNA"/>
</dbReference>
<accession>A0AAW1K5F8</accession>
<evidence type="ECO:0000259" key="1">
    <source>
        <dbReference type="PROSITE" id="PS50994"/>
    </source>
</evidence>
<dbReference type="Gene3D" id="3.30.420.10">
    <property type="entry name" value="Ribonuclease H-like superfamily/Ribonuclease H"/>
    <property type="match status" value="1"/>
</dbReference>
<feature type="domain" description="Integrase catalytic" evidence="1">
    <location>
        <begin position="1"/>
        <end position="72"/>
    </location>
</feature>
<keyword evidence="3" id="KW-1185">Reference proteome</keyword>
<protein>
    <recommendedName>
        <fullName evidence="1">Integrase catalytic domain-containing protein</fullName>
    </recommendedName>
</protein>
<dbReference type="Proteomes" id="UP001458880">
    <property type="component" value="Unassembled WGS sequence"/>
</dbReference>
<name>A0AAW1K5F8_POPJA</name>
<dbReference type="InterPro" id="IPR036397">
    <property type="entry name" value="RNaseH_sf"/>
</dbReference>
<gene>
    <name evidence="2" type="ORF">QE152_g24649</name>
</gene>
<sequence>MGTTSTFTTSYKPSTNGLSERLNKTIADMLCKYTSTSQSDWDTCLPHVIFAYNTATQGSTLYSPFEIVYGREVRLPTDAQLSLVPGTEYAMKSKERIELIREEAARNIRLSQDKDKNRYDQKHREVSYNIGDRVKVRTPLRQVGKSDKLQPKYFGPYRIIDKRNDFNDVIQAIGGRNPKTDVVHVSRLAPYYDQIIIT</sequence>
<evidence type="ECO:0000313" key="2">
    <source>
        <dbReference type="EMBL" id="KAK9712914.1"/>
    </source>
</evidence>
<dbReference type="InterPro" id="IPR012337">
    <property type="entry name" value="RNaseH-like_sf"/>
</dbReference>
<dbReference type="PANTHER" id="PTHR37984">
    <property type="entry name" value="PROTEIN CBG26694"/>
    <property type="match status" value="1"/>
</dbReference>
<comment type="caution">
    <text evidence="2">The sequence shown here is derived from an EMBL/GenBank/DDBJ whole genome shotgun (WGS) entry which is preliminary data.</text>
</comment>
<proteinExistence type="predicted"/>
<dbReference type="InterPro" id="IPR050951">
    <property type="entry name" value="Retrovirus_Pol_polyprotein"/>
</dbReference>